<dbReference type="InterPro" id="IPR036908">
    <property type="entry name" value="RlpA-like_sf"/>
</dbReference>
<dbReference type="InterPro" id="IPR034718">
    <property type="entry name" value="RlpA"/>
</dbReference>
<name>D7CSM1_TRURR</name>
<dbReference type="InterPro" id="IPR012997">
    <property type="entry name" value="RplA"/>
</dbReference>
<dbReference type="CDD" id="cd22268">
    <property type="entry name" value="DPBB_RlpA-like"/>
    <property type="match status" value="1"/>
</dbReference>
<keyword evidence="1 3" id="KW-0456">Lyase</keyword>
<dbReference type="InterPro" id="IPR009009">
    <property type="entry name" value="RlpA-like_DPBB"/>
</dbReference>
<feature type="chain" id="PRO_5009991226" description="Probable endolytic peptidoglycan transglycosylase RlpA" evidence="3">
    <location>
        <begin position="25"/>
        <end position="198"/>
    </location>
</feature>
<dbReference type="Pfam" id="PF03330">
    <property type="entry name" value="DPBB_1"/>
    <property type="match status" value="1"/>
</dbReference>
<dbReference type="HOGENOM" id="CLU_1377599_0_0_0"/>
<evidence type="ECO:0000313" key="7">
    <source>
        <dbReference type="Proteomes" id="UP000000379"/>
    </source>
</evidence>
<keyword evidence="6" id="KW-0449">Lipoprotein</keyword>
<evidence type="ECO:0000256" key="4">
    <source>
        <dbReference type="RuleBase" id="RU003495"/>
    </source>
</evidence>
<dbReference type="Gene3D" id="2.40.40.10">
    <property type="entry name" value="RlpA-like domain"/>
    <property type="match status" value="1"/>
</dbReference>
<organism evidence="6 7">
    <name type="scientific">Truepera radiovictrix (strain DSM 17093 / CIP 108686 / LMG 22925 / RQ-24)</name>
    <dbReference type="NCBI Taxonomy" id="649638"/>
    <lineage>
        <taxon>Bacteria</taxon>
        <taxon>Thermotogati</taxon>
        <taxon>Deinococcota</taxon>
        <taxon>Deinococci</taxon>
        <taxon>Trueperales</taxon>
        <taxon>Trueperaceae</taxon>
        <taxon>Truepera</taxon>
    </lineage>
</organism>
<evidence type="ECO:0000256" key="1">
    <source>
        <dbReference type="ARBA" id="ARBA00023239"/>
    </source>
</evidence>
<evidence type="ECO:0000256" key="3">
    <source>
        <dbReference type="HAMAP-Rule" id="MF_02071"/>
    </source>
</evidence>
<proteinExistence type="inferred from homology"/>
<dbReference type="OrthoDB" id="9779128at2"/>
<dbReference type="PANTHER" id="PTHR34183">
    <property type="entry name" value="ENDOLYTIC PEPTIDOGLYCAN TRANSGLYCOSYLASE RLPA"/>
    <property type="match status" value="1"/>
</dbReference>
<dbReference type="GO" id="GO:0071555">
    <property type="term" value="P:cell wall organization"/>
    <property type="evidence" value="ECO:0007669"/>
    <property type="project" value="UniProtKB-KW"/>
</dbReference>
<evidence type="ECO:0000313" key="6">
    <source>
        <dbReference type="EMBL" id="ADI15441.1"/>
    </source>
</evidence>
<reference evidence="7" key="1">
    <citation type="submission" date="2010-05" db="EMBL/GenBank/DDBJ databases">
        <title>The complete genome of Truepera radiovictris DSM 17093.</title>
        <authorList>
            <consortium name="US DOE Joint Genome Institute (JGI-PGF)"/>
            <person name="Lucas S."/>
            <person name="Copeland A."/>
            <person name="Lapidus A."/>
            <person name="Glavina del Rio T."/>
            <person name="Dalin E."/>
            <person name="Tice H."/>
            <person name="Bruce D."/>
            <person name="Goodwin L."/>
            <person name="Pitluck S."/>
            <person name="Kyrpides N."/>
            <person name="Mavromatis K."/>
            <person name="Ovchinnikova G."/>
            <person name="Munk A.C."/>
            <person name="Detter J.C."/>
            <person name="Han C."/>
            <person name="Tapia R."/>
            <person name="Land M."/>
            <person name="Hauser L."/>
            <person name="Markowitz V."/>
            <person name="Cheng J.-F."/>
            <person name="Hugenholtz P."/>
            <person name="Woyke T."/>
            <person name="Wu D."/>
            <person name="Tindall B."/>
            <person name="Pomrenke H.G."/>
            <person name="Brambilla E."/>
            <person name="Klenk H.-P."/>
            <person name="Eisen J.A."/>
        </authorList>
    </citation>
    <scope>NUCLEOTIDE SEQUENCE [LARGE SCALE GENOMIC DNA]</scope>
    <source>
        <strain evidence="7">DSM 17093 / CIP 108686 / LMG 22925 / RQ-24</strain>
    </source>
</reference>
<reference evidence="6 7" key="2">
    <citation type="journal article" date="2011" name="Stand. Genomic Sci.">
        <title>Complete genome sequence of Truepera radiovictrix type strain (RQ-24).</title>
        <authorList>
            <person name="Ivanova N."/>
            <person name="Rohde C."/>
            <person name="Munk C."/>
            <person name="Nolan M."/>
            <person name="Lucas S."/>
            <person name="Del Rio T.G."/>
            <person name="Tice H."/>
            <person name="Deshpande S."/>
            <person name="Cheng J.F."/>
            <person name="Tapia R."/>
            <person name="Han C."/>
            <person name="Goodwin L."/>
            <person name="Pitluck S."/>
            <person name="Liolios K."/>
            <person name="Mavromatis K."/>
            <person name="Mikhailova N."/>
            <person name="Pati A."/>
            <person name="Chen A."/>
            <person name="Palaniappan K."/>
            <person name="Land M."/>
            <person name="Hauser L."/>
            <person name="Chang Y.J."/>
            <person name="Jeffries C.D."/>
            <person name="Brambilla E."/>
            <person name="Rohde M."/>
            <person name="Goker M."/>
            <person name="Tindall B.J."/>
            <person name="Woyke T."/>
            <person name="Bristow J."/>
            <person name="Eisen J.A."/>
            <person name="Markowitz V."/>
            <person name="Hugenholtz P."/>
            <person name="Kyrpides N.C."/>
            <person name="Klenk H.P."/>
            <person name="Lapidus A."/>
        </authorList>
    </citation>
    <scope>NUCLEOTIDE SEQUENCE [LARGE SCALE GENOMIC DNA]</scope>
    <source>
        <strain evidence="7">DSM 17093 / CIP 108686 / LMG 22925 / RQ-24</strain>
    </source>
</reference>
<dbReference type="EMBL" id="CP002049">
    <property type="protein sequence ID" value="ADI15441.1"/>
    <property type="molecule type" value="Genomic_DNA"/>
</dbReference>
<evidence type="ECO:0000256" key="2">
    <source>
        <dbReference type="ARBA" id="ARBA00023316"/>
    </source>
</evidence>
<keyword evidence="2 3" id="KW-0961">Cell wall biogenesis/degradation</keyword>
<dbReference type="KEGG" id="tra:Trad_2331"/>
<dbReference type="EC" id="4.2.2.-" evidence="3"/>
<comment type="function">
    <text evidence="3">Lytic transglycosylase with a strong preference for naked glycan strands that lack stem peptides.</text>
</comment>
<evidence type="ECO:0000259" key="5">
    <source>
        <dbReference type="Pfam" id="PF03330"/>
    </source>
</evidence>
<protein>
    <recommendedName>
        <fullName evidence="3">Probable endolytic peptidoglycan transglycosylase RlpA</fullName>
        <ecNumber evidence="3">4.2.2.-</ecNumber>
    </recommendedName>
</protein>
<dbReference type="eggNOG" id="COG0797">
    <property type="taxonomic scope" value="Bacteria"/>
</dbReference>
<dbReference type="Proteomes" id="UP000000379">
    <property type="component" value="Chromosome"/>
</dbReference>
<comment type="similarity">
    <text evidence="3 4">Belongs to the RlpA family.</text>
</comment>
<feature type="domain" description="RlpA-like protein double-psi beta-barrel" evidence="5">
    <location>
        <begin position="25"/>
        <end position="113"/>
    </location>
</feature>
<dbReference type="HAMAP" id="MF_02071">
    <property type="entry name" value="RlpA"/>
    <property type="match status" value="1"/>
</dbReference>
<dbReference type="STRING" id="649638.Trad_2331"/>
<dbReference type="AlphaFoldDB" id="D7CSM1"/>
<gene>
    <name evidence="3" type="primary">rlpA</name>
    <name evidence="6" type="ordered locus">Trad_2331</name>
</gene>
<accession>D7CSM1</accession>
<keyword evidence="7" id="KW-1185">Reference proteome</keyword>
<dbReference type="SUPFAM" id="SSF50685">
    <property type="entry name" value="Barwin-like endoglucanases"/>
    <property type="match status" value="1"/>
</dbReference>
<feature type="signal peptide" evidence="3">
    <location>
        <begin position="1"/>
        <end position="24"/>
    </location>
</feature>
<dbReference type="NCBIfam" id="TIGR00413">
    <property type="entry name" value="rlpA"/>
    <property type="match status" value="1"/>
</dbReference>
<dbReference type="GO" id="GO:0000270">
    <property type="term" value="P:peptidoglycan metabolic process"/>
    <property type="evidence" value="ECO:0007669"/>
    <property type="project" value="UniProtKB-UniRule"/>
</dbReference>
<keyword evidence="3" id="KW-0732">Signal</keyword>
<dbReference type="PANTHER" id="PTHR34183:SF1">
    <property type="entry name" value="ENDOLYTIC PEPTIDOGLYCAN TRANSGLYCOSYLASE RLPA"/>
    <property type="match status" value="1"/>
</dbReference>
<dbReference type="GO" id="GO:0008932">
    <property type="term" value="F:lytic endotransglycosylase activity"/>
    <property type="evidence" value="ECO:0007669"/>
    <property type="project" value="UniProtKB-UniRule"/>
</dbReference>
<sequence length="198" mass="21333" precursor="true">MRPLLLLALCLTACAPALSRVPNAAEGIASWYGPGFEGRLTANGEVFDSSLLTAAHQTLPFDTLVRVTNLNNGLAVVVRINDRGPFVGGRIIDLSRAAAERIDMIGSGTAPVRLELLSDMPAASWRVQMSSEVDGYDVLSRLHRPGELLLLRGAAQEPLLLRVVGRVPETEDVDLLLPRALFEALDLTELEVEVISAL</sequence>